<evidence type="ECO:0000313" key="2">
    <source>
        <dbReference type="Proteomes" id="UP000309984"/>
    </source>
</evidence>
<keyword evidence="2" id="KW-1185">Reference proteome</keyword>
<proteinExistence type="predicted"/>
<dbReference type="AlphaFoldDB" id="A0A7I7ZJT3"/>
<organism evidence="1 2">
    <name type="scientific">Mycolicibacterium phocaicum</name>
    <dbReference type="NCBI Taxonomy" id="319706"/>
    <lineage>
        <taxon>Bacteria</taxon>
        <taxon>Bacillati</taxon>
        <taxon>Actinomycetota</taxon>
        <taxon>Actinomycetes</taxon>
        <taxon>Mycobacteriales</taxon>
        <taxon>Mycobacteriaceae</taxon>
        <taxon>Mycolicibacterium</taxon>
    </lineage>
</organism>
<gene>
    <name evidence="1" type="ORF">C1S79_14795</name>
</gene>
<comment type="caution">
    <text evidence="1">The sequence shown here is derived from an EMBL/GenBank/DDBJ whole genome shotgun (WGS) entry which is preliminary data.</text>
</comment>
<dbReference type="EMBL" id="POTM01000036">
    <property type="protein sequence ID" value="TLH67122.1"/>
    <property type="molecule type" value="Genomic_DNA"/>
</dbReference>
<sequence length="86" mass="9353">MLGCCQDVFNRGDYEIGALPDQFVPSDRQLAGEPGRRGRRAVTVADKATELGGTSGENTYPVSPATSVLGQRDAQLFQRVRRTQNV</sequence>
<dbReference type="Proteomes" id="UP000309984">
    <property type="component" value="Unassembled WGS sequence"/>
</dbReference>
<name>A0A7I7ZJT3_9MYCO</name>
<protein>
    <submittedName>
        <fullName evidence="1">Uncharacterized protein</fullName>
    </submittedName>
</protein>
<dbReference type="RefSeq" id="WP_138249488.1">
    <property type="nucleotide sequence ID" value="NZ_AP022616.1"/>
</dbReference>
<evidence type="ECO:0000313" key="1">
    <source>
        <dbReference type="EMBL" id="TLH67122.1"/>
    </source>
</evidence>
<reference evidence="1 2" key="1">
    <citation type="submission" date="2018-01" db="EMBL/GenBank/DDBJ databases">
        <title>Comparative genomics of Mycobacterium mucogenicum and Mycobacterium neoaurum clade members emphasizing tRNA and non-coding RNA.</title>
        <authorList>
            <person name="Behra P.R.K."/>
            <person name="Pettersson B.M.F."/>
            <person name="Das S."/>
            <person name="Dasgupta S."/>
            <person name="Kirsebom L.A."/>
        </authorList>
    </citation>
    <scope>NUCLEOTIDE SEQUENCE [LARGE SCALE GENOMIC DNA]</scope>
    <source>
        <strain evidence="1 2">DSM 45104</strain>
    </source>
</reference>
<accession>A0A7I7ZJT3</accession>